<feature type="compositionally biased region" description="Low complexity" evidence="1">
    <location>
        <begin position="247"/>
        <end position="267"/>
    </location>
</feature>
<evidence type="ECO:0000256" key="2">
    <source>
        <dbReference type="SAM" id="Phobius"/>
    </source>
</evidence>
<dbReference type="CDD" id="cd00118">
    <property type="entry name" value="LysM"/>
    <property type="match status" value="1"/>
</dbReference>
<dbReference type="EMBL" id="FMJD01000001">
    <property type="protein sequence ID" value="SCM70804.1"/>
    <property type="molecule type" value="Genomic_DNA"/>
</dbReference>
<keyword evidence="2" id="KW-0472">Membrane</keyword>
<proteinExistence type="predicted"/>
<dbReference type="Gene3D" id="2.60.40.10">
    <property type="entry name" value="Immunoglobulins"/>
    <property type="match status" value="1"/>
</dbReference>
<sequence>MSKRLRTILIGAVGVIVVLLAGLFSGALDGVLRQLNVQIAGHPASAAATTASTDVVATPAPAKADADPAAATPAGETVVPIFDLVRVEPTGDAVIAGRSDPDAKVEILSGKDVVADGKANDTGSWAIVLADPLKPGAHDLSVRVVGKDGKVATSEQSVAVSVPEGGNGDVLVVLNQPGAPSTVLQVPGLEETQAKLADAGADPTQVADAADTVPAFVPELPKVAAPAAEPPVSASATATAIAGNATTPATTAEPAPAAMTTEPATPADVEIPAPPADAQADAAAPAVTVAQAEPAPAAEKPASPATPAAADDAAATPPAQAPADAAPAQAAPAAPAAPAAEPAAAPEAEPAAVPAPAVTIDAVELENGKRFFAAGSAESGAVIRLYVDDKATGDAKADKGRWLYQGEVQLAPGQHLVRIDQIDANGNVLARAEVPFQVAEDGLSAPTLASGVGSAQAGAGSAGEATPAEPATLIIRRGDNLWMIAKRLYGKGIRYSTIYQANTDQIRNPDLIYPGQVFVVPEGDAAWRPVGQ</sequence>
<evidence type="ECO:0000259" key="3">
    <source>
        <dbReference type="PROSITE" id="PS51782"/>
    </source>
</evidence>
<keyword evidence="2" id="KW-0812">Transmembrane</keyword>
<evidence type="ECO:0000313" key="4">
    <source>
        <dbReference type="EMBL" id="SCM70804.1"/>
    </source>
</evidence>
<dbReference type="PANTHER" id="PTHR34700">
    <property type="entry name" value="POTASSIUM BINDING PROTEIN KBP"/>
    <property type="match status" value="1"/>
</dbReference>
<evidence type="ECO:0000256" key="1">
    <source>
        <dbReference type="SAM" id="MobiDB-lite"/>
    </source>
</evidence>
<dbReference type="AlphaFoldDB" id="A0A212KZR0"/>
<dbReference type="InterPro" id="IPR018392">
    <property type="entry name" value="LysM"/>
</dbReference>
<gene>
    <name evidence="4" type="ORF">KL86PLE_10285</name>
</gene>
<name>A0A212KZR0_9HYPH</name>
<feature type="region of interest" description="Disordered" evidence="1">
    <location>
        <begin position="247"/>
        <end position="350"/>
    </location>
</feature>
<dbReference type="PROSITE" id="PS51782">
    <property type="entry name" value="LYSM"/>
    <property type="match status" value="1"/>
</dbReference>
<dbReference type="SUPFAM" id="SSF54106">
    <property type="entry name" value="LysM domain"/>
    <property type="match status" value="1"/>
</dbReference>
<dbReference type="RefSeq" id="WP_288195671.1">
    <property type="nucleotide sequence ID" value="NZ_LT608334.1"/>
</dbReference>
<organism evidence="4">
    <name type="scientific">uncultured Pleomorphomonas sp</name>
    <dbReference type="NCBI Taxonomy" id="442121"/>
    <lineage>
        <taxon>Bacteria</taxon>
        <taxon>Pseudomonadati</taxon>
        <taxon>Pseudomonadota</taxon>
        <taxon>Alphaproteobacteria</taxon>
        <taxon>Hyphomicrobiales</taxon>
        <taxon>Pleomorphomonadaceae</taxon>
        <taxon>Pleomorphomonas</taxon>
        <taxon>environmental samples</taxon>
    </lineage>
</organism>
<dbReference type="PANTHER" id="PTHR34700:SF4">
    <property type="entry name" value="PHAGE-LIKE ELEMENT PBSX PROTEIN XKDP"/>
    <property type="match status" value="1"/>
</dbReference>
<accession>A0A212KZR0</accession>
<dbReference type="SMART" id="SM00257">
    <property type="entry name" value="LysM"/>
    <property type="match status" value="1"/>
</dbReference>
<protein>
    <submittedName>
        <fullName evidence="4">LysM domain protein</fullName>
    </submittedName>
</protein>
<reference evidence="4" key="1">
    <citation type="submission" date="2016-08" db="EMBL/GenBank/DDBJ databases">
        <authorList>
            <person name="Seilhamer J.J."/>
        </authorList>
    </citation>
    <scope>NUCLEOTIDE SEQUENCE</scope>
    <source>
        <strain evidence="4">86</strain>
    </source>
</reference>
<dbReference type="InterPro" id="IPR052196">
    <property type="entry name" value="Bact_Kbp"/>
</dbReference>
<feature type="transmembrane region" description="Helical" evidence="2">
    <location>
        <begin position="7"/>
        <end position="28"/>
    </location>
</feature>
<dbReference type="InterPro" id="IPR036779">
    <property type="entry name" value="LysM_dom_sf"/>
</dbReference>
<feature type="domain" description="LysM" evidence="3">
    <location>
        <begin position="471"/>
        <end position="520"/>
    </location>
</feature>
<dbReference type="Gene3D" id="3.10.350.10">
    <property type="entry name" value="LysM domain"/>
    <property type="match status" value="1"/>
</dbReference>
<keyword evidence="2" id="KW-1133">Transmembrane helix</keyword>
<feature type="compositionally biased region" description="Low complexity" evidence="1">
    <location>
        <begin position="276"/>
        <end position="350"/>
    </location>
</feature>
<dbReference type="InterPro" id="IPR013783">
    <property type="entry name" value="Ig-like_fold"/>
</dbReference>
<dbReference type="Pfam" id="PF01476">
    <property type="entry name" value="LysM"/>
    <property type="match status" value="1"/>
</dbReference>